<reference evidence="3" key="1">
    <citation type="submission" date="2022-01" db="EMBL/GenBank/DDBJ databases">
        <authorList>
            <person name="King R."/>
        </authorList>
    </citation>
    <scope>NUCLEOTIDE SEQUENCE</scope>
</reference>
<keyword evidence="4" id="KW-1185">Reference proteome</keyword>
<evidence type="ECO:0000313" key="4">
    <source>
        <dbReference type="Proteomes" id="UP001153709"/>
    </source>
</evidence>
<sequence>MKLNLIFIFVVICICGVQSNHPAQPFELTDENAAALVKALRDLLEANKNPEHLLKIVVEKAQTIKDVITVTTKTRSRLPDLQTLLKTFYYGLGSVVKLLLPPNKDVFDGNPLRLATACLAPTRQDSIPTSTSFQDDPIATVSDVLEAGSSSRRDDSSTANSDPLCDIELHPEKSSPECQILVESGVNRVDLQDPKFWPRNCVDEVLKEFKTQDLNSLDLVYSKRKIGNKTGTALNHYFIRYCSDTGTPVETFIQFLDNTGYIAEDTEASIVKILSNLNINIDDSRGQSYDNAKNMSGVDSGLQARIKSKNSLAKYVPCAAHSLNLIVQHAAECTMESTSFF</sequence>
<dbReference type="AlphaFoldDB" id="A0A9N9XE36"/>
<feature type="chain" id="PRO_5040406538" description="DUF4371 domain-containing protein" evidence="2">
    <location>
        <begin position="20"/>
        <end position="341"/>
    </location>
</feature>
<evidence type="ECO:0000313" key="3">
    <source>
        <dbReference type="EMBL" id="CAG9835900.1"/>
    </source>
</evidence>
<name>A0A9N9XE36_DIABA</name>
<dbReference type="Proteomes" id="UP001153709">
    <property type="component" value="Chromosome 6"/>
</dbReference>
<dbReference type="OrthoDB" id="6783070at2759"/>
<gene>
    <name evidence="3" type="ORF">DIABBA_LOCUS9050</name>
</gene>
<evidence type="ECO:0000256" key="2">
    <source>
        <dbReference type="SAM" id="SignalP"/>
    </source>
</evidence>
<evidence type="ECO:0000256" key="1">
    <source>
        <dbReference type="SAM" id="MobiDB-lite"/>
    </source>
</evidence>
<evidence type="ECO:0008006" key="5">
    <source>
        <dbReference type="Google" id="ProtNLM"/>
    </source>
</evidence>
<keyword evidence="2" id="KW-0732">Signal</keyword>
<feature type="region of interest" description="Disordered" evidence="1">
    <location>
        <begin position="146"/>
        <end position="170"/>
    </location>
</feature>
<proteinExistence type="predicted"/>
<accession>A0A9N9XE36</accession>
<dbReference type="EMBL" id="OU898281">
    <property type="protein sequence ID" value="CAG9835900.1"/>
    <property type="molecule type" value="Genomic_DNA"/>
</dbReference>
<feature type="signal peptide" evidence="2">
    <location>
        <begin position="1"/>
        <end position="19"/>
    </location>
</feature>
<protein>
    <recommendedName>
        <fullName evidence="5">DUF4371 domain-containing protein</fullName>
    </recommendedName>
</protein>
<dbReference type="PANTHER" id="PTHR45749">
    <property type="match status" value="1"/>
</dbReference>
<organism evidence="3 4">
    <name type="scientific">Diabrotica balteata</name>
    <name type="common">Banded cucumber beetle</name>
    <dbReference type="NCBI Taxonomy" id="107213"/>
    <lineage>
        <taxon>Eukaryota</taxon>
        <taxon>Metazoa</taxon>
        <taxon>Ecdysozoa</taxon>
        <taxon>Arthropoda</taxon>
        <taxon>Hexapoda</taxon>
        <taxon>Insecta</taxon>
        <taxon>Pterygota</taxon>
        <taxon>Neoptera</taxon>
        <taxon>Endopterygota</taxon>
        <taxon>Coleoptera</taxon>
        <taxon>Polyphaga</taxon>
        <taxon>Cucujiformia</taxon>
        <taxon>Chrysomeloidea</taxon>
        <taxon>Chrysomelidae</taxon>
        <taxon>Galerucinae</taxon>
        <taxon>Diabroticina</taxon>
        <taxon>Diabroticites</taxon>
        <taxon>Diabrotica</taxon>
    </lineage>
</organism>
<dbReference type="PANTHER" id="PTHR45749:SF23">
    <property type="entry name" value="ZINC FINGER MYM-TYPE PROTEIN 1-LIKE"/>
    <property type="match status" value="1"/>
</dbReference>